<evidence type="ECO:0000256" key="3">
    <source>
        <dbReference type="PROSITE-ProRule" id="PRU00169"/>
    </source>
</evidence>
<dbReference type="EMBL" id="QVEP01000005">
    <property type="protein sequence ID" value="RGB81502.1"/>
    <property type="molecule type" value="Genomic_DNA"/>
</dbReference>
<evidence type="ECO:0000259" key="5">
    <source>
        <dbReference type="PROSITE" id="PS51832"/>
    </source>
</evidence>
<dbReference type="Gene3D" id="1.10.3210.10">
    <property type="entry name" value="Hypothetical protein af1432"/>
    <property type="match status" value="1"/>
</dbReference>
<dbReference type="InterPro" id="IPR003607">
    <property type="entry name" value="HD/PDEase_dom"/>
</dbReference>
<evidence type="ECO:0000256" key="1">
    <source>
        <dbReference type="ARBA" id="ARBA00018672"/>
    </source>
</evidence>
<evidence type="ECO:0000313" key="6">
    <source>
        <dbReference type="EMBL" id="RGB81502.1"/>
    </source>
</evidence>
<dbReference type="Pfam" id="PF13487">
    <property type="entry name" value="HD_5"/>
    <property type="match status" value="1"/>
</dbReference>
<dbReference type="PANTHER" id="PTHR45228">
    <property type="entry name" value="CYCLIC DI-GMP PHOSPHODIESTERASE TM_0186-RELATED"/>
    <property type="match status" value="1"/>
</dbReference>
<gene>
    <name evidence="6" type="ORF">DW070_03405</name>
</gene>
<dbReference type="GO" id="GO:0000160">
    <property type="term" value="P:phosphorelay signal transduction system"/>
    <property type="evidence" value="ECO:0007669"/>
    <property type="project" value="InterPro"/>
</dbReference>
<keyword evidence="3" id="KW-0597">Phosphoprotein</keyword>
<dbReference type="Pfam" id="PF00072">
    <property type="entry name" value="Response_reg"/>
    <property type="match status" value="1"/>
</dbReference>
<comment type="caution">
    <text evidence="6">The sequence shown here is derived from an EMBL/GenBank/DDBJ whole genome shotgun (WGS) entry which is preliminary data.</text>
</comment>
<dbReference type="InterPro" id="IPR052020">
    <property type="entry name" value="Cyclic_di-GMP/3'3'-cGAMP_PDE"/>
</dbReference>
<dbReference type="InterPro" id="IPR011006">
    <property type="entry name" value="CheY-like_superfamily"/>
</dbReference>
<organism evidence="6 7">
    <name type="scientific">Coprococcus catus</name>
    <dbReference type="NCBI Taxonomy" id="116085"/>
    <lineage>
        <taxon>Bacteria</taxon>
        <taxon>Bacillati</taxon>
        <taxon>Bacillota</taxon>
        <taxon>Clostridia</taxon>
        <taxon>Lachnospirales</taxon>
        <taxon>Lachnospiraceae</taxon>
        <taxon>Coprococcus</taxon>
    </lineage>
</organism>
<dbReference type="PROSITE" id="PS51832">
    <property type="entry name" value="HD_GYP"/>
    <property type="match status" value="1"/>
</dbReference>
<dbReference type="PROSITE" id="PS50110">
    <property type="entry name" value="RESPONSE_REGULATORY"/>
    <property type="match status" value="1"/>
</dbReference>
<feature type="domain" description="HD-GYP" evidence="5">
    <location>
        <begin position="142"/>
        <end position="350"/>
    </location>
</feature>
<dbReference type="CDD" id="cd00077">
    <property type="entry name" value="HDc"/>
    <property type="match status" value="1"/>
</dbReference>
<dbReference type="SUPFAM" id="SSF109604">
    <property type="entry name" value="HD-domain/PDEase-like"/>
    <property type="match status" value="1"/>
</dbReference>
<accession>A0A3E2TRV8</accession>
<dbReference type="Gene3D" id="3.40.50.2300">
    <property type="match status" value="1"/>
</dbReference>
<protein>
    <recommendedName>
        <fullName evidence="1">Stage 0 sporulation protein A homolog</fullName>
    </recommendedName>
</protein>
<comment type="function">
    <text evidence="2">May play the central regulatory role in sporulation. It may be an element of the effector pathway responsible for the activation of sporulation genes in response to nutritional stress. Spo0A may act in concert with spo0H (a sigma factor) to control the expression of some genes that are critical to the sporulation process.</text>
</comment>
<feature type="modified residue" description="4-aspartylphosphate" evidence="3">
    <location>
        <position position="55"/>
    </location>
</feature>
<evidence type="ECO:0000256" key="2">
    <source>
        <dbReference type="ARBA" id="ARBA00024867"/>
    </source>
</evidence>
<dbReference type="InterPro" id="IPR037522">
    <property type="entry name" value="HD_GYP_dom"/>
</dbReference>
<name>A0A3E2TRV8_9FIRM</name>
<reference evidence="6 7" key="1">
    <citation type="submission" date="2018-08" db="EMBL/GenBank/DDBJ databases">
        <title>A genome reference for cultivated species of the human gut microbiota.</title>
        <authorList>
            <person name="Zou Y."/>
            <person name="Xue W."/>
            <person name="Luo G."/>
        </authorList>
    </citation>
    <scope>NUCLEOTIDE SEQUENCE [LARGE SCALE GENOMIC DNA]</scope>
    <source>
        <strain evidence="6 7">AF45-17</strain>
    </source>
</reference>
<proteinExistence type="predicted"/>
<dbReference type="SMART" id="SM00448">
    <property type="entry name" value="REC"/>
    <property type="match status" value="1"/>
</dbReference>
<sequence length="499" mass="57367">MDKRQRVLIVDDAKLNRDILKEILGETYNYLEAETGNQAIQMIGENLGIDLMLLDINMPQMNGFEVLEIMKRSQCIAETPVIMISSEDDVDTMRKAYELGITDYITRPFDSVIVKKRVQNTLGLYANQKHLISVVYDQVYEKEENNNIMIRILSNVLGSRNSESREHILHIKTATEMMLRQLVKTTDAYPLTEADISLITTASSLHDIGKIRIQEKILNKPGRLTEEEFKIMKTHSELGEAIIKDMDFPQDHPLVRTAWEICRWHHERWDGKGYPDGLKGEEIPICAQVVSIVDVYDALTSERCYKKAFDHDTAIQMILDGQCGQFNPILLKCLKELSIQLSKMSGKETDDNKHYYEIQRLSNEILSDRSLPSQNYSQSVVKVMQEKIDFFKSNSGKNSIDYNAVSGQLTILNGEHQILCQRDNPNFNLFKEFGVNEEDVQCIRVLLHQTSVQNKEISATIKAKVENDSQMYRMKLHTLWSPLKKEGYIGIIGYFDIVE</sequence>
<evidence type="ECO:0000313" key="7">
    <source>
        <dbReference type="Proteomes" id="UP000260773"/>
    </source>
</evidence>
<dbReference type="AlphaFoldDB" id="A0A3E2TRV8"/>
<dbReference type="PANTHER" id="PTHR45228:SF5">
    <property type="entry name" value="CYCLIC DI-GMP PHOSPHODIESTERASE VC_1348-RELATED"/>
    <property type="match status" value="1"/>
</dbReference>
<evidence type="ECO:0000259" key="4">
    <source>
        <dbReference type="PROSITE" id="PS50110"/>
    </source>
</evidence>
<dbReference type="Proteomes" id="UP000260773">
    <property type="component" value="Unassembled WGS sequence"/>
</dbReference>
<dbReference type="SUPFAM" id="SSF52172">
    <property type="entry name" value="CheY-like"/>
    <property type="match status" value="1"/>
</dbReference>
<feature type="domain" description="Response regulatory" evidence="4">
    <location>
        <begin position="6"/>
        <end position="122"/>
    </location>
</feature>
<dbReference type="InterPro" id="IPR001789">
    <property type="entry name" value="Sig_transdc_resp-reg_receiver"/>
</dbReference>